<proteinExistence type="predicted"/>
<evidence type="ECO:0000313" key="1">
    <source>
        <dbReference type="EMBL" id="SVA41050.1"/>
    </source>
</evidence>
<reference evidence="1" key="1">
    <citation type="submission" date="2018-05" db="EMBL/GenBank/DDBJ databases">
        <authorList>
            <person name="Lanie J.A."/>
            <person name="Ng W.-L."/>
            <person name="Kazmierczak K.M."/>
            <person name="Andrzejewski T.M."/>
            <person name="Davidsen T.M."/>
            <person name="Wayne K.J."/>
            <person name="Tettelin H."/>
            <person name="Glass J.I."/>
            <person name="Rusch D."/>
            <person name="Podicherti R."/>
            <person name="Tsui H.-C.T."/>
            <person name="Winkler M.E."/>
        </authorList>
    </citation>
    <scope>NUCLEOTIDE SEQUENCE</scope>
</reference>
<gene>
    <name evidence="1" type="ORF">METZ01_LOCUS93904</name>
</gene>
<name>A0A381VL80_9ZZZZ</name>
<dbReference type="EMBL" id="UINC01009148">
    <property type="protein sequence ID" value="SVA41050.1"/>
    <property type="molecule type" value="Genomic_DNA"/>
</dbReference>
<sequence>MTSDEYKIKTVVLRPSIDFDETEEIVENKKTSHFRAMLQKPKKADVHVHSIKLSYEAFLILSGKYNADYFRKVIHTINVEPVVKEVILGDTIFPIKRGKTIFGKLGTKIKSSAKRKNQIDLELEEHVFLEEEQEIAFDHHGKEIKMPYKMSSRLIESYPKRTLQNTKNTVKKPEITYDAAVQRLISKLKKSVSIGTRSLEEKINVNEIIELYVPIYEARLVGPKKSVRLMRIDGIRKKIL</sequence>
<accession>A0A381VL80</accession>
<organism evidence="1">
    <name type="scientific">marine metagenome</name>
    <dbReference type="NCBI Taxonomy" id="408172"/>
    <lineage>
        <taxon>unclassified sequences</taxon>
        <taxon>metagenomes</taxon>
        <taxon>ecological metagenomes</taxon>
    </lineage>
</organism>
<dbReference type="AlphaFoldDB" id="A0A381VL80"/>
<protein>
    <submittedName>
        <fullName evidence="1">Uncharacterized protein</fullName>
    </submittedName>
</protein>